<evidence type="ECO:0000313" key="2">
    <source>
        <dbReference type="Proteomes" id="UP000315003"/>
    </source>
</evidence>
<evidence type="ECO:0000313" key="1">
    <source>
        <dbReference type="EMBL" id="QDT59289.1"/>
    </source>
</evidence>
<protein>
    <recommendedName>
        <fullName evidence="3">DUF1552 domain-containing protein</fullName>
    </recommendedName>
</protein>
<name>A0A517ST40_9BACT</name>
<dbReference type="Pfam" id="PF07586">
    <property type="entry name" value="HXXSHH"/>
    <property type="match status" value="1"/>
</dbReference>
<reference evidence="1 2" key="1">
    <citation type="submission" date="2019-02" db="EMBL/GenBank/DDBJ databases">
        <title>Deep-cultivation of Planctomycetes and their phenomic and genomic characterization uncovers novel biology.</title>
        <authorList>
            <person name="Wiegand S."/>
            <person name="Jogler M."/>
            <person name="Boedeker C."/>
            <person name="Pinto D."/>
            <person name="Vollmers J."/>
            <person name="Rivas-Marin E."/>
            <person name="Kohn T."/>
            <person name="Peeters S.H."/>
            <person name="Heuer A."/>
            <person name="Rast P."/>
            <person name="Oberbeckmann S."/>
            <person name="Bunk B."/>
            <person name="Jeske O."/>
            <person name="Meyerdierks A."/>
            <person name="Storesund J.E."/>
            <person name="Kallscheuer N."/>
            <person name="Luecker S."/>
            <person name="Lage O.M."/>
            <person name="Pohl T."/>
            <person name="Merkel B.J."/>
            <person name="Hornburger P."/>
            <person name="Mueller R.-W."/>
            <person name="Bruemmer F."/>
            <person name="Labrenz M."/>
            <person name="Spormann A.M."/>
            <person name="Op den Camp H."/>
            <person name="Overmann J."/>
            <person name="Amann R."/>
            <person name="Jetten M.S.M."/>
            <person name="Mascher T."/>
            <person name="Medema M.H."/>
            <person name="Devos D.P."/>
            <person name="Kaster A.-K."/>
            <person name="Ovreas L."/>
            <person name="Rohde M."/>
            <person name="Galperin M.Y."/>
            <person name="Jogler C."/>
        </authorList>
    </citation>
    <scope>NUCLEOTIDE SEQUENCE [LARGE SCALE GENOMIC DNA]</scope>
    <source>
        <strain evidence="1 2">SV_7m_r</strain>
    </source>
</reference>
<dbReference type="AlphaFoldDB" id="A0A517ST40"/>
<evidence type="ECO:0008006" key="3">
    <source>
        <dbReference type="Google" id="ProtNLM"/>
    </source>
</evidence>
<organism evidence="1 2">
    <name type="scientific">Stieleria bergensis</name>
    <dbReference type="NCBI Taxonomy" id="2528025"/>
    <lineage>
        <taxon>Bacteria</taxon>
        <taxon>Pseudomonadati</taxon>
        <taxon>Planctomycetota</taxon>
        <taxon>Planctomycetia</taxon>
        <taxon>Pirellulales</taxon>
        <taxon>Pirellulaceae</taxon>
        <taxon>Stieleria</taxon>
    </lineage>
</organism>
<accession>A0A517ST40</accession>
<keyword evidence="2" id="KW-1185">Reference proteome</keyword>
<sequence>MKQATKHRIGRREILRGTGGALLALPALESFATASDAGTSPVRMACIGLNFGLVPQLFFPGETGQNYQLTERLRPLAGSRNEFTVFSGLDHGVNAQGGHGGVHAYLSGVLSKNSVGMPEANISLDQKAAQIVGVETRYPSLQLASGNDPNNLISWSSSGVALPPVTNPQTIFDLLFASADPRQRAQTHTILANRGSILDLVKTDANYLKGKVGKRDRQKLDRYFDSIRGVEKRLAQSSRWLDTKKPDVDYRLPKDSNSLDFVDRVPLYYDLLTLAFQTNSTRVATLALADIGRNNGGFDISRGYHQLTHHGKVPEYIKELSVIEQFHMQQFGRFLDQLKSIEEPSGASLLDNSMILFGSGMGNASSHSNKNLPLILAGGGFSHGQHRNYFQDHTANKATSAGKLYISMLQRFGVEVDSFGTAQGTLSGFEV</sequence>
<dbReference type="Proteomes" id="UP000315003">
    <property type="component" value="Chromosome"/>
</dbReference>
<dbReference type="InterPro" id="IPR006311">
    <property type="entry name" value="TAT_signal"/>
</dbReference>
<dbReference type="PROSITE" id="PS51318">
    <property type="entry name" value="TAT"/>
    <property type="match status" value="1"/>
</dbReference>
<dbReference type="EMBL" id="CP036272">
    <property type="protein sequence ID" value="QDT59289.1"/>
    <property type="molecule type" value="Genomic_DNA"/>
</dbReference>
<gene>
    <name evidence="1" type="ORF">SV7mr_17960</name>
</gene>
<dbReference type="RefSeq" id="WP_419188273.1">
    <property type="nucleotide sequence ID" value="NZ_CP036272.1"/>
</dbReference>
<dbReference type="InterPro" id="IPR011447">
    <property type="entry name" value="DUF1552"/>
</dbReference>
<proteinExistence type="predicted"/>